<evidence type="ECO:0000313" key="9">
    <source>
        <dbReference type="EMBL" id="MBP0445359.1"/>
    </source>
</evidence>
<dbReference type="InterPro" id="IPR013708">
    <property type="entry name" value="Shikimate_DH-bd_N"/>
</dbReference>
<proteinExistence type="predicted"/>
<feature type="domain" description="Shikimate dehydrogenase substrate binding N-terminal" evidence="8">
    <location>
        <begin position="19"/>
        <end position="102"/>
    </location>
</feature>
<sequence>MSNPPILKRVTGRTRVMFILGDPVAHIIGTAILNEDFFRHGVDATVSPLHVAPGDLGQVVQAIRAMRNVAGFGVTIPHKIAVIPHLDRTTGRAAGIGAVNFVRREADGTLVGDNVDGIGFVAGLRRNGVEVAGRRVLQLGAGGAGRAIAFALAEAGASRIAIHNRTEDRALALARAVAAAYPACATTAAGPDSAGHDLVVNTTSLGMHEEDALPADLAGLDAGAVVADVIMAPETTPLLEAAAARGCRIIRGKEMLLDQPRLVREFLAL</sequence>
<dbReference type="Proteomes" id="UP000681594">
    <property type="component" value="Unassembled WGS sequence"/>
</dbReference>
<dbReference type="InterPro" id="IPR036291">
    <property type="entry name" value="NAD(P)-bd_dom_sf"/>
</dbReference>
<dbReference type="Pfam" id="PF01488">
    <property type="entry name" value="Shikimate_DH"/>
    <property type="match status" value="1"/>
</dbReference>
<organism evidence="9 10">
    <name type="scientific">Pararoseomonas baculiformis</name>
    <dbReference type="NCBI Taxonomy" id="2820812"/>
    <lineage>
        <taxon>Bacteria</taxon>
        <taxon>Pseudomonadati</taxon>
        <taxon>Pseudomonadota</taxon>
        <taxon>Alphaproteobacteria</taxon>
        <taxon>Acetobacterales</taxon>
        <taxon>Acetobacteraceae</taxon>
        <taxon>Pararoseomonas</taxon>
    </lineage>
</organism>
<gene>
    <name evidence="9" type="ORF">J8J14_11265</name>
</gene>
<dbReference type="EMBL" id="JAGIZB010000009">
    <property type="protein sequence ID" value="MBP0445359.1"/>
    <property type="molecule type" value="Genomic_DNA"/>
</dbReference>
<evidence type="ECO:0000256" key="2">
    <source>
        <dbReference type="ARBA" id="ARBA00012962"/>
    </source>
</evidence>
<dbReference type="InterPro" id="IPR022893">
    <property type="entry name" value="Shikimate_DH_fam"/>
</dbReference>
<accession>A0ABS4AGL2</accession>
<dbReference type="RefSeq" id="WP_209379608.1">
    <property type="nucleotide sequence ID" value="NZ_JAGIZB010000009.1"/>
</dbReference>
<keyword evidence="4" id="KW-0560">Oxidoreductase</keyword>
<dbReference type="Pfam" id="PF08501">
    <property type="entry name" value="Shikimate_dh_N"/>
    <property type="match status" value="1"/>
</dbReference>
<keyword evidence="3" id="KW-0521">NADP</keyword>
<evidence type="ECO:0000259" key="7">
    <source>
        <dbReference type="Pfam" id="PF01488"/>
    </source>
</evidence>
<comment type="caution">
    <text evidence="9">The sequence shown here is derived from an EMBL/GenBank/DDBJ whole genome shotgun (WGS) entry which is preliminary data.</text>
</comment>
<comment type="pathway">
    <text evidence="1">Metabolic intermediate biosynthesis; chorismate biosynthesis; chorismate from D-erythrose 4-phosphate and phosphoenolpyruvate: step 4/7.</text>
</comment>
<evidence type="ECO:0000256" key="6">
    <source>
        <dbReference type="ARBA" id="ARBA00049442"/>
    </source>
</evidence>
<dbReference type="PANTHER" id="PTHR21089:SF1">
    <property type="entry name" value="BIFUNCTIONAL 3-DEHYDROQUINATE DEHYDRATASE_SHIKIMATE DEHYDROGENASE, CHLOROPLASTIC"/>
    <property type="match status" value="1"/>
</dbReference>
<comment type="catalytic activity">
    <reaction evidence="6">
        <text>shikimate + NADP(+) = 3-dehydroshikimate + NADPH + H(+)</text>
        <dbReference type="Rhea" id="RHEA:17737"/>
        <dbReference type="ChEBI" id="CHEBI:15378"/>
        <dbReference type="ChEBI" id="CHEBI:16630"/>
        <dbReference type="ChEBI" id="CHEBI:36208"/>
        <dbReference type="ChEBI" id="CHEBI:57783"/>
        <dbReference type="ChEBI" id="CHEBI:58349"/>
        <dbReference type="EC" id="1.1.1.25"/>
    </reaction>
</comment>
<protein>
    <recommendedName>
        <fullName evidence="2">shikimate dehydrogenase (NADP(+))</fullName>
        <ecNumber evidence="2">1.1.1.25</ecNumber>
    </recommendedName>
</protein>
<dbReference type="InterPro" id="IPR006151">
    <property type="entry name" value="Shikm_DH/Glu-tRNA_Rdtase"/>
</dbReference>
<evidence type="ECO:0000259" key="8">
    <source>
        <dbReference type="Pfam" id="PF08501"/>
    </source>
</evidence>
<keyword evidence="5" id="KW-0028">Amino-acid biosynthesis</keyword>
<dbReference type="Gene3D" id="3.40.50.10860">
    <property type="entry name" value="Leucine Dehydrogenase, chain A, domain 1"/>
    <property type="match status" value="1"/>
</dbReference>
<evidence type="ECO:0000313" key="10">
    <source>
        <dbReference type="Proteomes" id="UP000681594"/>
    </source>
</evidence>
<reference evidence="9 10" key="1">
    <citation type="submission" date="2021-03" db="EMBL/GenBank/DDBJ databases">
        <authorList>
            <person name="So Y."/>
        </authorList>
    </citation>
    <scope>NUCLEOTIDE SEQUENCE [LARGE SCALE GENOMIC DNA]</scope>
    <source>
        <strain evidence="9 10">SSH11</strain>
    </source>
</reference>
<evidence type="ECO:0000256" key="5">
    <source>
        <dbReference type="ARBA" id="ARBA00023141"/>
    </source>
</evidence>
<dbReference type="PANTHER" id="PTHR21089">
    <property type="entry name" value="SHIKIMATE DEHYDROGENASE"/>
    <property type="match status" value="1"/>
</dbReference>
<evidence type="ECO:0000256" key="4">
    <source>
        <dbReference type="ARBA" id="ARBA00023002"/>
    </source>
</evidence>
<dbReference type="SUPFAM" id="SSF53223">
    <property type="entry name" value="Aminoacid dehydrogenase-like, N-terminal domain"/>
    <property type="match status" value="1"/>
</dbReference>
<evidence type="ECO:0000256" key="1">
    <source>
        <dbReference type="ARBA" id="ARBA00004871"/>
    </source>
</evidence>
<name>A0ABS4AGL2_9PROT</name>
<evidence type="ECO:0000256" key="3">
    <source>
        <dbReference type="ARBA" id="ARBA00022857"/>
    </source>
</evidence>
<dbReference type="InterPro" id="IPR046346">
    <property type="entry name" value="Aminoacid_DH-like_N_sf"/>
</dbReference>
<keyword evidence="5" id="KW-0057">Aromatic amino acid biosynthesis</keyword>
<dbReference type="Gene3D" id="3.40.50.720">
    <property type="entry name" value="NAD(P)-binding Rossmann-like Domain"/>
    <property type="match status" value="1"/>
</dbReference>
<dbReference type="CDD" id="cd01065">
    <property type="entry name" value="NAD_bind_Shikimate_DH"/>
    <property type="match status" value="1"/>
</dbReference>
<keyword evidence="10" id="KW-1185">Reference proteome</keyword>
<dbReference type="EC" id="1.1.1.25" evidence="2"/>
<feature type="domain" description="Quinate/shikimate 5-dehydrogenase/glutamyl-tRNA reductase" evidence="7">
    <location>
        <begin position="130"/>
        <end position="187"/>
    </location>
</feature>
<dbReference type="SUPFAM" id="SSF51735">
    <property type="entry name" value="NAD(P)-binding Rossmann-fold domains"/>
    <property type="match status" value="1"/>
</dbReference>